<sequence>MSDNKQKQNSENTNEWINWVEEAIVKEHLKFYEYNQFSNFQQIGVGSFGIVYRANWKNLEKHLALKSFFSLDNITVKEIVRELKIQRKVDLHDNIIRCHGITKLEPENHHGNVINYMLVMEYADGGSLRNYLKNNFSKLTWNDKYLMAYQLSSAVSYLHVEGVVHRDLHSSNILVHQNTIKLADFGLSKRIGASSNFQSKLFGMVPYVDPKSFNRRRNSNNNQMYSLNEKSDVYSIGVLLWELSSGQPPFYADGEHYDVSLILEISQGLRETVVPDTPDEYIKIYTKCWDGEPNNRPTIFQVVDWLKVIVTKTDIIIENPQLSNNKEFDKIPSSINNSESQGELSRLINYFNKMSTKEIYAIAESYKQEKLSTEIDFNSIVYEVNDLIFKLLNKGVDWQLLEDNVIDYFNNHNINLQEIYNWLLNNQNQNNLDSIFLLGYFDYKGIEISKNNEKAFNLFINASEKNHILAQYFVGNCYEYGNGTAKNEKLAFEYYKKSANKSLSRGQTQIGYFYENGIGVKKSLKKAFYWYEKAKNNGNIIAMHNLGNCYRNGMGVKEDENKAFELFKQSAEGEYLDGIMMLGYCYENGIGTKINMQKAFEFYQKSANLGDMLAQYNLGLMYEFGKGIIKNKDKANYWYKKSAKQGYQNAKNKLELLRKNKS</sequence>
<dbReference type="Gene3D" id="1.25.40.10">
    <property type="entry name" value="Tetratricopeptide repeat domain"/>
    <property type="match status" value="2"/>
</dbReference>
<reference evidence="3 4" key="1">
    <citation type="submission" date="2014-02" db="EMBL/GenBank/DDBJ databases">
        <title>Single nucleus genome sequencing reveals high similarity among nuclei of an endomycorrhizal fungus.</title>
        <authorList>
            <person name="Lin K."/>
            <person name="Geurts R."/>
            <person name="Zhang Z."/>
            <person name="Limpens E."/>
            <person name="Saunders D.G."/>
            <person name="Mu D."/>
            <person name="Pang E."/>
            <person name="Cao H."/>
            <person name="Cha H."/>
            <person name="Lin T."/>
            <person name="Zhou Q."/>
            <person name="Shang Y."/>
            <person name="Li Y."/>
            <person name="Ivanov S."/>
            <person name="Sharma T."/>
            <person name="Velzen R.V."/>
            <person name="Ruijter N.D."/>
            <person name="Aanen D.K."/>
            <person name="Win J."/>
            <person name="Kamoun S."/>
            <person name="Bisseling T."/>
            <person name="Huang S."/>
        </authorList>
    </citation>
    <scope>NUCLEOTIDE SEQUENCE [LARGE SCALE GENOMIC DNA]</scope>
    <source>
        <strain evidence="4">DAOM197198w</strain>
    </source>
</reference>
<dbReference type="AlphaFoldDB" id="A0A015IKE0"/>
<dbReference type="SUPFAM" id="SSF81901">
    <property type="entry name" value="HCP-like"/>
    <property type="match status" value="1"/>
</dbReference>
<dbReference type="Proteomes" id="UP000022910">
    <property type="component" value="Unassembled WGS sequence"/>
</dbReference>
<dbReference type="InterPro" id="IPR011990">
    <property type="entry name" value="TPR-like_helical_dom_sf"/>
</dbReference>
<dbReference type="InterPro" id="IPR017441">
    <property type="entry name" value="Protein_kinase_ATP_BS"/>
</dbReference>
<evidence type="ECO:0000259" key="2">
    <source>
        <dbReference type="PROSITE" id="PS50011"/>
    </source>
</evidence>
<dbReference type="PROSITE" id="PS50011">
    <property type="entry name" value="PROTEIN_KINASE_DOM"/>
    <property type="match status" value="1"/>
</dbReference>
<comment type="caution">
    <text evidence="3">The sequence shown here is derived from an EMBL/GenBank/DDBJ whole genome shotgun (WGS) entry which is preliminary data.</text>
</comment>
<protein>
    <submittedName>
        <fullName evidence="3">Cdc15p</fullName>
    </submittedName>
</protein>
<dbReference type="InterPro" id="IPR001245">
    <property type="entry name" value="Ser-Thr/Tyr_kinase_cat_dom"/>
</dbReference>
<evidence type="ECO:0000313" key="4">
    <source>
        <dbReference type="Proteomes" id="UP000022910"/>
    </source>
</evidence>
<dbReference type="InterPro" id="IPR052945">
    <property type="entry name" value="Mitotic_Regulator"/>
</dbReference>
<dbReference type="EMBL" id="JEMT01028459">
    <property type="protein sequence ID" value="EXX54585.1"/>
    <property type="molecule type" value="Genomic_DNA"/>
</dbReference>
<organism evidence="3 4">
    <name type="scientific">Rhizophagus irregularis (strain DAOM 197198w)</name>
    <name type="common">Glomus intraradices</name>
    <dbReference type="NCBI Taxonomy" id="1432141"/>
    <lineage>
        <taxon>Eukaryota</taxon>
        <taxon>Fungi</taxon>
        <taxon>Fungi incertae sedis</taxon>
        <taxon>Mucoromycota</taxon>
        <taxon>Glomeromycotina</taxon>
        <taxon>Glomeromycetes</taxon>
        <taxon>Glomerales</taxon>
        <taxon>Glomeraceae</taxon>
        <taxon>Rhizophagus</taxon>
    </lineage>
</organism>
<dbReference type="HOGENOM" id="CLU_000288_7_12_1"/>
<name>A0A015IKE0_RHIIW</name>
<dbReference type="InterPro" id="IPR000719">
    <property type="entry name" value="Prot_kinase_dom"/>
</dbReference>
<keyword evidence="1" id="KW-0547">Nucleotide-binding</keyword>
<proteinExistence type="predicted"/>
<dbReference type="PANTHER" id="PTHR43628">
    <property type="entry name" value="ACTIVATOR OF C KINASE PROTEIN 1-RELATED"/>
    <property type="match status" value="1"/>
</dbReference>
<dbReference type="GO" id="GO:0005524">
    <property type="term" value="F:ATP binding"/>
    <property type="evidence" value="ECO:0007669"/>
    <property type="project" value="UniProtKB-UniRule"/>
</dbReference>
<dbReference type="InterPro" id="IPR006597">
    <property type="entry name" value="Sel1-like"/>
</dbReference>
<dbReference type="Pfam" id="PF07714">
    <property type="entry name" value="PK_Tyr_Ser-Thr"/>
    <property type="match status" value="1"/>
</dbReference>
<evidence type="ECO:0000313" key="3">
    <source>
        <dbReference type="EMBL" id="EXX54585.1"/>
    </source>
</evidence>
<dbReference type="Gene3D" id="1.10.510.10">
    <property type="entry name" value="Transferase(Phosphotransferase) domain 1"/>
    <property type="match status" value="1"/>
</dbReference>
<dbReference type="InterPro" id="IPR011009">
    <property type="entry name" value="Kinase-like_dom_sf"/>
</dbReference>
<dbReference type="SMART" id="SM00671">
    <property type="entry name" value="SEL1"/>
    <property type="match status" value="6"/>
</dbReference>
<keyword evidence="4" id="KW-1185">Reference proteome</keyword>
<feature type="domain" description="Protein kinase" evidence="2">
    <location>
        <begin position="37"/>
        <end position="309"/>
    </location>
</feature>
<dbReference type="PROSITE" id="PS00107">
    <property type="entry name" value="PROTEIN_KINASE_ATP"/>
    <property type="match status" value="1"/>
</dbReference>
<keyword evidence="1" id="KW-0067">ATP-binding</keyword>
<dbReference type="Pfam" id="PF08238">
    <property type="entry name" value="Sel1"/>
    <property type="match status" value="6"/>
</dbReference>
<dbReference type="GO" id="GO:0004672">
    <property type="term" value="F:protein kinase activity"/>
    <property type="evidence" value="ECO:0007669"/>
    <property type="project" value="InterPro"/>
</dbReference>
<accession>A0A015IKE0</accession>
<dbReference type="PRINTS" id="PR00109">
    <property type="entry name" value="TYRKINASE"/>
</dbReference>
<feature type="binding site" evidence="1">
    <location>
        <position position="66"/>
    </location>
    <ligand>
        <name>ATP</name>
        <dbReference type="ChEBI" id="CHEBI:30616"/>
    </ligand>
</feature>
<dbReference type="SUPFAM" id="SSF56112">
    <property type="entry name" value="Protein kinase-like (PK-like)"/>
    <property type="match status" value="1"/>
</dbReference>
<dbReference type="PANTHER" id="PTHR43628:SF1">
    <property type="entry name" value="CHITIN SYNTHASE REGULATORY FACTOR 2-RELATED"/>
    <property type="match status" value="1"/>
</dbReference>
<gene>
    <name evidence="3" type="ORF">RirG_233270</name>
</gene>
<evidence type="ECO:0000256" key="1">
    <source>
        <dbReference type="PROSITE-ProRule" id="PRU10141"/>
    </source>
</evidence>